<evidence type="ECO:0000256" key="1">
    <source>
        <dbReference type="ARBA" id="ARBA00012513"/>
    </source>
</evidence>
<keyword evidence="10" id="KW-1185">Reference proteome</keyword>
<dbReference type="EMBL" id="CP003746">
    <property type="protein sequence ID" value="AFU97446.1"/>
    <property type="molecule type" value="Genomic_DNA"/>
</dbReference>
<evidence type="ECO:0000256" key="3">
    <source>
        <dbReference type="ARBA" id="ARBA00022679"/>
    </source>
</evidence>
<evidence type="ECO:0000256" key="4">
    <source>
        <dbReference type="ARBA" id="ARBA00022741"/>
    </source>
</evidence>
<evidence type="ECO:0000256" key="6">
    <source>
        <dbReference type="ARBA" id="ARBA00022840"/>
    </source>
</evidence>
<dbReference type="AlphaFoldDB" id="K4KES8"/>
<dbReference type="GO" id="GO:0005524">
    <property type="term" value="F:ATP binding"/>
    <property type="evidence" value="ECO:0007669"/>
    <property type="project" value="UniProtKB-KW"/>
</dbReference>
<dbReference type="PANTHER" id="PTHR43289:SF6">
    <property type="entry name" value="SERINE_THREONINE-PROTEIN KINASE NEKL-3"/>
    <property type="match status" value="1"/>
</dbReference>
<dbReference type="PANTHER" id="PTHR43289">
    <property type="entry name" value="MITOGEN-ACTIVATED PROTEIN KINASE KINASE KINASE 20-RELATED"/>
    <property type="match status" value="1"/>
</dbReference>
<dbReference type="SUPFAM" id="SSF56112">
    <property type="entry name" value="Protein kinase-like (PK-like)"/>
    <property type="match status" value="1"/>
</dbReference>
<evidence type="ECO:0000313" key="9">
    <source>
        <dbReference type="EMBL" id="AFU97446.1"/>
    </source>
</evidence>
<dbReference type="InterPro" id="IPR008271">
    <property type="entry name" value="Ser/Thr_kinase_AS"/>
</dbReference>
<name>K4KES8_SIMAS</name>
<evidence type="ECO:0000256" key="7">
    <source>
        <dbReference type="SAM" id="MobiDB-lite"/>
    </source>
</evidence>
<accession>K4KES8</accession>
<dbReference type="Pfam" id="PF03781">
    <property type="entry name" value="FGE-sulfatase"/>
    <property type="match status" value="1"/>
</dbReference>
<dbReference type="Gene3D" id="3.90.1580.10">
    <property type="entry name" value="paralog of FGE (formylglycine-generating enzyme)"/>
    <property type="match status" value="1"/>
</dbReference>
<dbReference type="InterPro" id="IPR000719">
    <property type="entry name" value="Prot_kinase_dom"/>
</dbReference>
<evidence type="ECO:0000259" key="8">
    <source>
        <dbReference type="PROSITE" id="PS50011"/>
    </source>
</evidence>
<dbReference type="SUPFAM" id="SSF56436">
    <property type="entry name" value="C-type lectin-like"/>
    <property type="match status" value="1"/>
</dbReference>
<feature type="domain" description="Protein kinase" evidence="8">
    <location>
        <begin position="6"/>
        <end position="264"/>
    </location>
</feature>
<protein>
    <recommendedName>
        <fullName evidence="1">non-specific serine/threonine protein kinase</fullName>
        <ecNumber evidence="1">2.7.11.1</ecNumber>
    </recommendedName>
</protein>
<dbReference type="Gene3D" id="3.30.200.20">
    <property type="entry name" value="Phosphorylase Kinase, domain 1"/>
    <property type="match status" value="1"/>
</dbReference>
<keyword evidence="4" id="KW-0547">Nucleotide-binding</keyword>
<dbReference type="InterPro" id="IPR005532">
    <property type="entry name" value="SUMF_dom"/>
</dbReference>
<dbReference type="Gene3D" id="1.10.510.10">
    <property type="entry name" value="Transferase(Phosphotransferase) domain 1"/>
    <property type="match status" value="1"/>
</dbReference>
<reference evidence="9 10" key="1">
    <citation type="journal article" date="2013" name="Genome Announc.">
        <title>Complete genome sequence of Simiduia agarivorans SA1(T), a marine bacterium able to degrade a variety of polysaccharides.</title>
        <authorList>
            <person name="Lin S.Y."/>
            <person name="Shieh W.Y."/>
            <person name="Chen J.S."/>
            <person name="Tang S.L."/>
        </authorList>
    </citation>
    <scope>NUCLEOTIDE SEQUENCE [LARGE SCALE GENOMIC DNA]</scope>
    <source>
        <strain evidence="10">DSM 21679 / JCM 13881 / BCRC 17597 / SA1</strain>
    </source>
</reference>
<dbReference type="InterPro" id="IPR042095">
    <property type="entry name" value="SUMF_sf"/>
</dbReference>
<keyword evidence="5 9" id="KW-0418">Kinase</keyword>
<dbReference type="HOGENOM" id="CLU_012431_6_1_6"/>
<keyword evidence="6" id="KW-0067">ATP-binding</keyword>
<evidence type="ECO:0000256" key="2">
    <source>
        <dbReference type="ARBA" id="ARBA00022527"/>
    </source>
</evidence>
<evidence type="ECO:0000256" key="5">
    <source>
        <dbReference type="ARBA" id="ARBA00022777"/>
    </source>
</evidence>
<dbReference type="Proteomes" id="UP000000466">
    <property type="component" value="Chromosome"/>
</dbReference>
<dbReference type="eggNOG" id="COG0515">
    <property type="taxonomic scope" value="Bacteria"/>
</dbReference>
<gene>
    <name evidence="9" type="ordered locus">M5M_01075</name>
</gene>
<dbReference type="CDD" id="cd14014">
    <property type="entry name" value="STKc_PknB_like"/>
    <property type="match status" value="1"/>
</dbReference>
<feature type="region of interest" description="Disordered" evidence="7">
    <location>
        <begin position="429"/>
        <end position="486"/>
    </location>
</feature>
<sequence>MQIPGYRIIRKINQGGMSTVYLAIQLSVGREVALKVMSPALNADPVFSERFQREANIVGQLSHPNIVSIYDIGRYKNLNYIAMDYLPGGSVHDKMATGLSTSEILRIVREMALALDLAHEKGYIHRDIKPENILFRENNSAVLSDFGVAKTVSSASQMTNAGMVVGTPHYMSPEQARGKAIDGRSDIYSLGVVFYEMLTGTVPYKAEEAVAIAIKHLTAPIPKLPPQYSLYQKLLNTLLAKDPDDRFQRGREIVNAIDELDATLSGSRPRYMSNTEPSAMHIASLFKALVLTSYAALSAQAKAAVTEIARWRWSPKRSFYRRPDSTVTEIRTNPDSGENDRTTVVSTRIQKAAYFQAGNHRTGFSIARVLSIVLVVGSLWFTFSVALIRFHLPGENHYPIALRNAAIFSAALLNQRDLTAPIIIEASEPEPLAQMTSTPQPVLRTPEPEVAETEINESEALPTDTLPDTDTPEAEVAEPAPEPIPEPPPAPRFALTVNPEPVSARVRILNIKEKYQPGIALLPDRYLVEVTAEGYHTYKEWVRLGTQDRSLDVSLRKVVVPGTLFKNELANGDQGPEMVIIPAGTFTMGDKGSSVTMPERRVTIDQPFAVSRFEITFADFDKFLSANNLGQPDDERWGRGSRPVINVSWEQARAYTQWLSESTGKKYRLPTEAEWEFLARANSEGDYWWTGDAKKRANCRNGCQSDYAGLFTTKTAPVGSYNPNAFGVHDTAGNVAEWVEDCFQNHYLSAPRDASAVKLAQCDLRSVRGGSMKDSAKDITVHHREGRDASKAYNDVGFRVVVELY</sequence>
<proteinExistence type="predicted"/>
<dbReference type="InterPro" id="IPR011009">
    <property type="entry name" value="Kinase-like_dom_sf"/>
</dbReference>
<keyword evidence="3" id="KW-0808">Transferase</keyword>
<dbReference type="GO" id="GO:0004674">
    <property type="term" value="F:protein serine/threonine kinase activity"/>
    <property type="evidence" value="ECO:0007669"/>
    <property type="project" value="UniProtKB-KW"/>
</dbReference>
<dbReference type="PROSITE" id="PS00108">
    <property type="entry name" value="PROTEIN_KINASE_ST"/>
    <property type="match status" value="1"/>
</dbReference>
<feature type="compositionally biased region" description="Low complexity" evidence="7">
    <location>
        <begin position="459"/>
        <end position="469"/>
    </location>
</feature>
<dbReference type="OrthoDB" id="9801841at2"/>
<evidence type="ECO:0000313" key="10">
    <source>
        <dbReference type="Proteomes" id="UP000000466"/>
    </source>
</evidence>
<dbReference type="FunFam" id="1.10.510.10:FF:000021">
    <property type="entry name" value="Serine/threonine protein kinase"/>
    <property type="match status" value="1"/>
</dbReference>
<dbReference type="InterPro" id="IPR016187">
    <property type="entry name" value="CTDL_fold"/>
</dbReference>
<organism evidence="9 10">
    <name type="scientific">Simiduia agarivorans (strain DSM 21679 / JCM 13881 / BCRC 17597 / SA1)</name>
    <dbReference type="NCBI Taxonomy" id="1117647"/>
    <lineage>
        <taxon>Bacteria</taxon>
        <taxon>Pseudomonadati</taxon>
        <taxon>Pseudomonadota</taxon>
        <taxon>Gammaproteobacteria</taxon>
        <taxon>Cellvibrionales</taxon>
        <taxon>Cellvibrionaceae</taxon>
        <taxon>Simiduia</taxon>
    </lineage>
</organism>
<keyword evidence="2 9" id="KW-0723">Serine/threonine-protein kinase</keyword>
<dbReference type="EC" id="2.7.11.1" evidence="1"/>
<dbReference type="eggNOG" id="COG1262">
    <property type="taxonomic scope" value="Bacteria"/>
</dbReference>
<dbReference type="SMART" id="SM00220">
    <property type="entry name" value="S_TKc"/>
    <property type="match status" value="1"/>
</dbReference>
<dbReference type="STRING" id="1117647.M5M_01075"/>
<dbReference type="Pfam" id="PF00069">
    <property type="entry name" value="Pkinase"/>
    <property type="match status" value="1"/>
</dbReference>
<dbReference type="RefSeq" id="WP_015045619.1">
    <property type="nucleotide sequence ID" value="NC_018868.3"/>
</dbReference>
<dbReference type="PROSITE" id="PS50011">
    <property type="entry name" value="PROTEIN_KINASE_DOM"/>
    <property type="match status" value="1"/>
</dbReference>
<dbReference type="KEGG" id="saga:M5M_01075"/>